<keyword evidence="2" id="KW-0175">Coiled coil</keyword>
<dbReference type="Pfam" id="PF25954">
    <property type="entry name" value="Beta-barrel_RND_2"/>
    <property type="match status" value="1"/>
</dbReference>
<dbReference type="OrthoDB" id="9806939at2"/>
<organism evidence="4 5">
    <name type="scientific">Jannaschia faecimaris</name>
    <dbReference type="NCBI Taxonomy" id="1244108"/>
    <lineage>
        <taxon>Bacteria</taxon>
        <taxon>Pseudomonadati</taxon>
        <taxon>Pseudomonadota</taxon>
        <taxon>Alphaproteobacteria</taxon>
        <taxon>Rhodobacterales</taxon>
        <taxon>Roseobacteraceae</taxon>
        <taxon>Jannaschia</taxon>
    </lineage>
</organism>
<dbReference type="Gene3D" id="2.40.50.100">
    <property type="match status" value="2"/>
</dbReference>
<evidence type="ECO:0000259" key="3">
    <source>
        <dbReference type="Pfam" id="PF25954"/>
    </source>
</evidence>
<keyword evidence="5" id="KW-1185">Reference proteome</keyword>
<dbReference type="Gene3D" id="2.40.420.20">
    <property type="match status" value="1"/>
</dbReference>
<dbReference type="InterPro" id="IPR006143">
    <property type="entry name" value="RND_pump_MFP"/>
</dbReference>
<feature type="domain" description="CusB-like beta-barrel" evidence="3">
    <location>
        <begin position="294"/>
        <end position="361"/>
    </location>
</feature>
<dbReference type="SUPFAM" id="SSF111369">
    <property type="entry name" value="HlyD-like secretion proteins"/>
    <property type="match status" value="2"/>
</dbReference>
<gene>
    <name evidence="4" type="ORF">SAMN05444004_10956</name>
</gene>
<protein>
    <submittedName>
        <fullName evidence="4">Membrane fusion protein, multidrug efflux system</fullName>
    </submittedName>
</protein>
<dbReference type="GO" id="GO:0015562">
    <property type="term" value="F:efflux transmembrane transporter activity"/>
    <property type="evidence" value="ECO:0007669"/>
    <property type="project" value="TreeGrafter"/>
</dbReference>
<evidence type="ECO:0000256" key="2">
    <source>
        <dbReference type="SAM" id="Coils"/>
    </source>
</evidence>
<dbReference type="PANTHER" id="PTHR30469:SF29">
    <property type="entry name" value="BLR2860 PROTEIN"/>
    <property type="match status" value="1"/>
</dbReference>
<sequence>MRLFPIVTALLVAVALFFVVLRRDDLFRFANDVTTDGEALPVIDNAAAPAPAPVAINTPEGTLAAQAVHVVAQHSQAQDVPNAVRVRGESEAARQVTVMAETTGTVISAPIRKGAFVEVGQTLCELSPGTRRATLAEAQARLAEARARVPEAEARVPEAQARVAEAEARLVEARLNQTAAARLSEGGFASEIRLAGSDAALSAGEAALTSARTGLESVSAGIETARAGVQAAEAGVERAMLEIDYLTIEAPFSGLLETDTAELGELLQSGGGGGGSGACATIVQLNPIKLVGFLPESQVDKVALGSRAGARLASGQEVTGEVTFLSRSADETTRTFRVEVAVANEDMSIRDGQSVEIAIETDPIRAHLLPASALTLNDEGQLGLRLVVDGKADFSRVELIRDTPDGVLIAGLPDRADIITVGQEYVTDGVPVRASYSGEGQSEVSQ</sequence>
<evidence type="ECO:0000313" key="4">
    <source>
        <dbReference type="EMBL" id="SDZ27534.1"/>
    </source>
</evidence>
<dbReference type="Proteomes" id="UP000198914">
    <property type="component" value="Unassembled WGS sequence"/>
</dbReference>
<dbReference type="RefSeq" id="WP_092645925.1">
    <property type="nucleotide sequence ID" value="NZ_FNPX01000009.1"/>
</dbReference>
<proteinExistence type="inferred from homology"/>
<dbReference type="AlphaFoldDB" id="A0A1H3RP51"/>
<comment type="similarity">
    <text evidence="1">Belongs to the membrane fusion protein (MFP) (TC 8.A.1) family.</text>
</comment>
<dbReference type="PANTHER" id="PTHR30469">
    <property type="entry name" value="MULTIDRUG RESISTANCE PROTEIN MDTA"/>
    <property type="match status" value="1"/>
</dbReference>
<name>A0A1H3RP51_9RHOB</name>
<evidence type="ECO:0000256" key="1">
    <source>
        <dbReference type="ARBA" id="ARBA00009477"/>
    </source>
</evidence>
<feature type="coiled-coil region" evidence="2">
    <location>
        <begin position="135"/>
        <end position="176"/>
    </location>
</feature>
<evidence type="ECO:0000313" key="5">
    <source>
        <dbReference type="Proteomes" id="UP000198914"/>
    </source>
</evidence>
<dbReference type="InterPro" id="IPR058792">
    <property type="entry name" value="Beta-barrel_RND_2"/>
</dbReference>
<dbReference type="EMBL" id="FNPX01000009">
    <property type="protein sequence ID" value="SDZ27534.1"/>
    <property type="molecule type" value="Genomic_DNA"/>
</dbReference>
<dbReference type="Gene3D" id="1.10.287.470">
    <property type="entry name" value="Helix hairpin bin"/>
    <property type="match status" value="2"/>
</dbReference>
<reference evidence="5" key="1">
    <citation type="submission" date="2016-10" db="EMBL/GenBank/DDBJ databases">
        <authorList>
            <person name="Varghese N."/>
            <person name="Submissions S."/>
        </authorList>
    </citation>
    <scope>NUCLEOTIDE SEQUENCE [LARGE SCALE GENOMIC DNA]</scope>
    <source>
        <strain evidence="5">DSM 100420</strain>
    </source>
</reference>
<dbReference type="GO" id="GO:1990281">
    <property type="term" value="C:efflux pump complex"/>
    <property type="evidence" value="ECO:0007669"/>
    <property type="project" value="TreeGrafter"/>
</dbReference>
<dbReference type="Gene3D" id="2.40.30.170">
    <property type="match status" value="1"/>
</dbReference>
<dbReference type="STRING" id="1244108.SAMN05444004_10956"/>
<accession>A0A1H3RP51</accession>
<dbReference type="NCBIfam" id="TIGR01730">
    <property type="entry name" value="RND_mfp"/>
    <property type="match status" value="1"/>
</dbReference>